<evidence type="ECO:0000256" key="5">
    <source>
        <dbReference type="ARBA" id="ARBA00023136"/>
    </source>
</evidence>
<keyword evidence="2 6" id="KW-0812">Transmembrane</keyword>
<dbReference type="GO" id="GO:0005789">
    <property type="term" value="C:endoplasmic reticulum membrane"/>
    <property type="evidence" value="ECO:0007669"/>
    <property type="project" value="UniProtKB-SubCell"/>
</dbReference>
<reference evidence="9" key="2">
    <citation type="submission" date="2018-08" db="UniProtKB">
        <authorList>
            <consortium name="EnsemblPlants"/>
        </authorList>
    </citation>
    <scope>IDENTIFICATION</scope>
    <source>
        <strain evidence="9">Yugu1</strain>
    </source>
</reference>
<sequence length="358" mass="40078">MDLARKNRPRSFCESFLAHAADPLLCARMPAKSWHATRRHVAVSPSRSPPRGPTMQDMGRWVQRCGPKPWGRARRKSLLLVLFVRQTRLDFGERGEGEGASERAVAMAEQHKEESVLEKLSDKLHGRGGGSSSSSSDSDDERSSATTAVKAKIYRLFGREKPVHSVLGGGKPADLFLWRNKRISGGVLAGATAIWLLFEVMDYHLLTLLCHCLILTLAILFLWSNATTFINKSPPNIPEVKIPEDLAVNVARSLRYEINRGFATLRGIGQGHDLKKFLIVVAGLWILSVLGSCCNFLTLSYIVFMVLYTVPVLYEKHEDKVDAFGEKTMVELKKYYAIFDEKCLSKIPKGPSRDKKQH</sequence>
<dbReference type="Gramene" id="KQL14654">
    <property type="protein sequence ID" value="KQL14654"/>
    <property type="gene ID" value="SETIT_022465mg"/>
</dbReference>
<feature type="region of interest" description="Disordered" evidence="7">
    <location>
        <begin position="120"/>
        <end position="144"/>
    </location>
</feature>
<evidence type="ECO:0000256" key="1">
    <source>
        <dbReference type="ARBA" id="ARBA00004477"/>
    </source>
</evidence>
<keyword evidence="10" id="KW-1185">Reference proteome</keyword>
<accession>K3Z7E5</accession>
<evidence type="ECO:0000313" key="10">
    <source>
        <dbReference type="Proteomes" id="UP000004995"/>
    </source>
</evidence>
<dbReference type="EnsemblPlants" id="KQL14654">
    <property type="protein sequence ID" value="KQL14654"/>
    <property type="gene ID" value="SETIT_022465mg"/>
</dbReference>
<dbReference type="OMA" id="DHKHEES"/>
<feature type="region of interest" description="Disordered" evidence="7">
    <location>
        <begin position="93"/>
        <end position="112"/>
    </location>
</feature>
<evidence type="ECO:0000313" key="9">
    <source>
        <dbReference type="EnsemblPlants" id="KQL14654"/>
    </source>
</evidence>
<dbReference type="AlphaFoldDB" id="K3Z7E5"/>
<dbReference type="PANTHER" id="PTHR10994:SF132">
    <property type="entry name" value="RETICULON-LIKE PROTEIN"/>
    <property type="match status" value="1"/>
</dbReference>
<reference evidence="10" key="1">
    <citation type="journal article" date="2012" name="Nat. Biotechnol.">
        <title>Reference genome sequence of the model plant Setaria.</title>
        <authorList>
            <person name="Bennetzen J.L."/>
            <person name="Schmutz J."/>
            <person name="Wang H."/>
            <person name="Percifield R."/>
            <person name="Hawkins J."/>
            <person name="Pontaroli A.C."/>
            <person name="Estep M."/>
            <person name="Feng L."/>
            <person name="Vaughn J.N."/>
            <person name="Grimwood J."/>
            <person name="Jenkins J."/>
            <person name="Barry K."/>
            <person name="Lindquist E."/>
            <person name="Hellsten U."/>
            <person name="Deshpande S."/>
            <person name="Wang X."/>
            <person name="Wu X."/>
            <person name="Mitros T."/>
            <person name="Triplett J."/>
            <person name="Yang X."/>
            <person name="Ye C.Y."/>
            <person name="Mauro-Herrera M."/>
            <person name="Wang L."/>
            <person name="Li P."/>
            <person name="Sharma M."/>
            <person name="Sharma R."/>
            <person name="Ronald P.C."/>
            <person name="Panaud O."/>
            <person name="Kellogg E.A."/>
            <person name="Brutnell T.P."/>
            <person name="Doust A.N."/>
            <person name="Tuskan G.A."/>
            <person name="Rokhsar D."/>
            <person name="Devos K.M."/>
        </authorList>
    </citation>
    <scope>NUCLEOTIDE SEQUENCE [LARGE SCALE GENOMIC DNA]</scope>
    <source>
        <strain evidence="10">cv. Yugu1</strain>
    </source>
</reference>
<dbReference type="GO" id="GO:0009617">
    <property type="term" value="P:response to bacterium"/>
    <property type="evidence" value="ECO:0007669"/>
    <property type="project" value="InterPro"/>
</dbReference>
<evidence type="ECO:0000256" key="7">
    <source>
        <dbReference type="SAM" id="MobiDB-lite"/>
    </source>
</evidence>
<keyword evidence="4 6" id="KW-1133">Transmembrane helix</keyword>
<dbReference type="PANTHER" id="PTHR10994">
    <property type="entry name" value="RETICULON"/>
    <property type="match status" value="1"/>
</dbReference>
<feature type="transmembrane region" description="Helical" evidence="6">
    <location>
        <begin position="277"/>
        <end position="310"/>
    </location>
</feature>
<feature type="transmembrane region" description="Helical" evidence="6">
    <location>
        <begin position="182"/>
        <end position="198"/>
    </location>
</feature>
<dbReference type="FunCoup" id="K3Z7E5">
    <property type="interactions" value="544"/>
</dbReference>
<evidence type="ECO:0000256" key="6">
    <source>
        <dbReference type="RuleBase" id="RU363132"/>
    </source>
</evidence>
<dbReference type="Proteomes" id="UP000004995">
    <property type="component" value="Unassembled WGS sequence"/>
</dbReference>
<dbReference type="Pfam" id="PF02453">
    <property type="entry name" value="Reticulon"/>
    <property type="match status" value="1"/>
</dbReference>
<comment type="subcellular location">
    <subcellularLocation>
        <location evidence="1 6">Endoplasmic reticulum membrane</location>
        <topology evidence="1 6">Multi-pass membrane protein</topology>
    </subcellularLocation>
</comment>
<feature type="region of interest" description="Disordered" evidence="7">
    <location>
        <begin position="38"/>
        <end position="61"/>
    </location>
</feature>
<name>K3Z7E5_SETIT</name>
<dbReference type="InterPro" id="IPR045064">
    <property type="entry name" value="Reticulon-like"/>
</dbReference>
<keyword evidence="5 6" id="KW-0472">Membrane</keyword>
<evidence type="ECO:0000259" key="8">
    <source>
        <dbReference type="PROSITE" id="PS50845"/>
    </source>
</evidence>
<dbReference type="EMBL" id="AGNK02001591">
    <property type="status" value="NOT_ANNOTATED_CDS"/>
    <property type="molecule type" value="Genomic_DNA"/>
</dbReference>
<evidence type="ECO:0000256" key="4">
    <source>
        <dbReference type="ARBA" id="ARBA00022989"/>
    </source>
</evidence>
<dbReference type="PROSITE" id="PS50845">
    <property type="entry name" value="RETICULON"/>
    <property type="match status" value="1"/>
</dbReference>
<feature type="transmembrane region" description="Helical" evidence="6">
    <location>
        <begin position="204"/>
        <end position="223"/>
    </location>
</feature>
<dbReference type="HOGENOM" id="CLU_066344_1_0_1"/>
<dbReference type="InParanoid" id="K3Z7E5"/>
<dbReference type="InterPro" id="IPR003388">
    <property type="entry name" value="Reticulon"/>
</dbReference>
<organism evidence="9 10">
    <name type="scientific">Setaria italica</name>
    <name type="common">Foxtail millet</name>
    <name type="synonym">Panicum italicum</name>
    <dbReference type="NCBI Taxonomy" id="4555"/>
    <lineage>
        <taxon>Eukaryota</taxon>
        <taxon>Viridiplantae</taxon>
        <taxon>Streptophyta</taxon>
        <taxon>Embryophyta</taxon>
        <taxon>Tracheophyta</taxon>
        <taxon>Spermatophyta</taxon>
        <taxon>Magnoliopsida</taxon>
        <taxon>Liliopsida</taxon>
        <taxon>Poales</taxon>
        <taxon>Poaceae</taxon>
        <taxon>PACMAD clade</taxon>
        <taxon>Panicoideae</taxon>
        <taxon>Panicodae</taxon>
        <taxon>Paniceae</taxon>
        <taxon>Cenchrinae</taxon>
        <taxon>Setaria</taxon>
    </lineage>
</organism>
<keyword evidence="3 6" id="KW-0256">Endoplasmic reticulum</keyword>
<feature type="domain" description="Reticulon" evidence="8">
    <location>
        <begin position="172"/>
        <end position="357"/>
    </location>
</feature>
<protein>
    <recommendedName>
        <fullName evidence="6">Reticulon-like protein</fullName>
    </recommendedName>
</protein>
<evidence type="ECO:0000256" key="3">
    <source>
        <dbReference type="ARBA" id="ARBA00022824"/>
    </source>
</evidence>
<evidence type="ECO:0000256" key="2">
    <source>
        <dbReference type="ARBA" id="ARBA00022692"/>
    </source>
</evidence>
<dbReference type="eggNOG" id="KOG1792">
    <property type="taxonomic scope" value="Eukaryota"/>
</dbReference>
<proteinExistence type="predicted"/>